<organism evidence="2 3">
    <name type="scientific">Chloropicon primus</name>
    <dbReference type="NCBI Taxonomy" id="1764295"/>
    <lineage>
        <taxon>Eukaryota</taxon>
        <taxon>Viridiplantae</taxon>
        <taxon>Chlorophyta</taxon>
        <taxon>Chloropicophyceae</taxon>
        <taxon>Chloropicales</taxon>
        <taxon>Chloropicaceae</taxon>
        <taxon>Chloropicon</taxon>
    </lineage>
</organism>
<gene>
    <name evidence="2" type="ORF">A3770_09p56280</name>
</gene>
<dbReference type="EMBL" id="CP031042">
    <property type="protein sequence ID" value="QDZ23110.1"/>
    <property type="molecule type" value="Genomic_DNA"/>
</dbReference>
<evidence type="ECO:0000313" key="2">
    <source>
        <dbReference type="EMBL" id="QDZ23110.1"/>
    </source>
</evidence>
<feature type="region of interest" description="Disordered" evidence="1">
    <location>
        <begin position="14"/>
        <end position="39"/>
    </location>
</feature>
<protein>
    <submittedName>
        <fullName evidence="2">Uncharacterized protein</fullName>
    </submittedName>
</protein>
<proteinExistence type="predicted"/>
<reference evidence="2 3" key="1">
    <citation type="submission" date="2018-07" db="EMBL/GenBank/DDBJ databases">
        <title>The complete nuclear genome of the prasinophyte Chloropicon primus (CCMP1205).</title>
        <authorList>
            <person name="Pombert J.-F."/>
            <person name="Otis C."/>
            <person name="Turmel M."/>
            <person name="Lemieux C."/>
        </authorList>
    </citation>
    <scope>NUCLEOTIDE SEQUENCE [LARGE SCALE GENOMIC DNA]</scope>
    <source>
        <strain evidence="2 3">CCMP1205</strain>
    </source>
</reference>
<name>A0A5B8MUM8_9CHLO</name>
<evidence type="ECO:0000313" key="3">
    <source>
        <dbReference type="Proteomes" id="UP000316726"/>
    </source>
</evidence>
<sequence length="774" mass="84404">MEQLEGKVEALRRKVRRGGSNHDNDGGGRMTATSDRGSSPSCALLRDALDVLRPETSQTCRDKLVVMEEAGRAAAYLAVQKEAAEIVQRDFVKVLCEEDGKEGDMREGLTLLVEAGTSLASFIDGGEGGGGGGGPSSVGATSSSKEFRPFAALSACWSAAGKIAPVMTARGLWHCKESEAEEVVLLKWLLPKVSAEAVKYVRGRGDKKVQKVMKFWFQTFNKLFNCKDLEESPLHKTSGSFAGYGEVVPLFHSACLSVEKAIRGVKEGANELRAAVLSKMMPFSSFIFQGDHSTCAESGPKAGPQLIKLLLAAPGEGGRHLLVEALSHYGNKLDLDCLETLAPELVSIASDTILSPSTSAPVRNRASKVAMSVMMQCAQRRSLWDKVEVSVLKIFARTANPVKLGATLDIWCEVLKFASSSSSVQGNKLVSVHLAHLLECMLLVAPNSAESRRSMIVSEQLAAVICKLVKQKVIAKDVLTGALESFEKDHHGNFESRLAFCATKLCLSQCCPELLANVPRENLISVCRGGKRGRDDSQVAMDALQEIHSAKRSKAWRDHVTSCALELLAQTSLEALSPSDVTRLEYLLSRSTEDPHLKHYLARIVGKMPIHRRQEEHFHDLLQSRSFSLVHLAMESLTQVCKRLHGMGQDFRHLVPTQVHDYKQGSAGGKFVKCLNEHFKRPLHPMSPDARSPRVVEERIGALPWVCSSAPESETDRKEIASAFQQVRLLLDFIKSEIALHARDDDVTKAVETSLKAVGQELDKAANLGGVPSA</sequence>
<dbReference type="AlphaFoldDB" id="A0A5B8MUM8"/>
<keyword evidence="3" id="KW-1185">Reference proteome</keyword>
<dbReference type="Proteomes" id="UP000316726">
    <property type="component" value="Chromosome 9"/>
</dbReference>
<accession>A0A5B8MUM8</accession>
<evidence type="ECO:0000256" key="1">
    <source>
        <dbReference type="SAM" id="MobiDB-lite"/>
    </source>
</evidence>